<keyword evidence="3" id="KW-1185">Reference proteome</keyword>
<feature type="region of interest" description="Disordered" evidence="1">
    <location>
        <begin position="92"/>
        <end position="119"/>
    </location>
</feature>
<proteinExistence type="predicted"/>
<dbReference type="Proteomes" id="UP001148018">
    <property type="component" value="Unassembled WGS sequence"/>
</dbReference>
<evidence type="ECO:0000313" key="2">
    <source>
        <dbReference type="EMBL" id="KAJ3593703.1"/>
    </source>
</evidence>
<feature type="region of interest" description="Disordered" evidence="1">
    <location>
        <begin position="33"/>
        <end position="58"/>
    </location>
</feature>
<accession>A0A9Q0DUA3</accession>
<dbReference type="EMBL" id="JANIIK010000112">
    <property type="protein sequence ID" value="KAJ3593703.1"/>
    <property type="molecule type" value="Genomic_DNA"/>
</dbReference>
<sequence>MCVVEPGEKRGKGIYGPDNAAIDRRGAACACSEAPEEEGIHSKDGGPTTTTVRHRAGRRAGDQTAVQYEAYMALANLPSISCNPWGRVDKWSGKKRRQVKRRDKRREEGRREEERRVDKRGGRGFRLAAIRIRFGKKEKALLSIAEDMQVHEEASIRRAPLPERSGGPHLYDEAEITVQFVQAHMEMWPEDALSLPFSCLHQVCGSASSMTPHGARPRRPPWIQALASGCGNSSSAAGLSSRRNGRVENPC</sequence>
<name>A0A9Q0DUA3_9TELE</name>
<gene>
    <name evidence="2" type="ORF">NHX12_006037</name>
</gene>
<feature type="region of interest" description="Disordered" evidence="1">
    <location>
        <begin position="230"/>
        <end position="251"/>
    </location>
</feature>
<feature type="compositionally biased region" description="Low complexity" evidence="1">
    <location>
        <begin position="230"/>
        <end position="242"/>
    </location>
</feature>
<reference evidence="2" key="1">
    <citation type="submission" date="2022-07" db="EMBL/GenBank/DDBJ databases">
        <title>Chromosome-level genome of Muraenolepis orangiensis.</title>
        <authorList>
            <person name="Kim J."/>
        </authorList>
    </citation>
    <scope>NUCLEOTIDE SEQUENCE</scope>
    <source>
        <strain evidence="2">KU_S4_2022</strain>
        <tissue evidence="2">Muscle</tissue>
    </source>
</reference>
<evidence type="ECO:0000313" key="3">
    <source>
        <dbReference type="Proteomes" id="UP001148018"/>
    </source>
</evidence>
<feature type="compositionally biased region" description="Basic residues" evidence="1">
    <location>
        <begin position="93"/>
        <end position="104"/>
    </location>
</feature>
<organism evidence="2 3">
    <name type="scientific">Muraenolepis orangiensis</name>
    <name type="common">Patagonian moray cod</name>
    <dbReference type="NCBI Taxonomy" id="630683"/>
    <lineage>
        <taxon>Eukaryota</taxon>
        <taxon>Metazoa</taxon>
        <taxon>Chordata</taxon>
        <taxon>Craniata</taxon>
        <taxon>Vertebrata</taxon>
        <taxon>Euteleostomi</taxon>
        <taxon>Actinopterygii</taxon>
        <taxon>Neopterygii</taxon>
        <taxon>Teleostei</taxon>
        <taxon>Neoteleostei</taxon>
        <taxon>Acanthomorphata</taxon>
        <taxon>Zeiogadaria</taxon>
        <taxon>Gadariae</taxon>
        <taxon>Gadiformes</taxon>
        <taxon>Muraenolepidoidei</taxon>
        <taxon>Muraenolepididae</taxon>
        <taxon>Muraenolepis</taxon>
    </lineage>
</organism>
<protein>
    <submittedName>
        <fullName evidence="2">Uncharacterized protein</fullName>
    </submittedName>
</protein>
<dbReference type="AlphaFoldDB" id="A0A9Q0DUA3"/>
<evidence type="ECO:0000256" key="1">
    <source>
        <dbReference type="SAM" id="MobiDB-lite"/>
    </source>
</evidence>
<feature type="compositionally biased region" description="Basic and acidic residues" evidence="1">
    <location>
        <begin position="105"/>
        <end position="119"/>
    </location>
</feature>
<comment type="caution">
    <text evidence="2">The sequence shown here is derived from an EMBL/GenBank/DDBJ whole genome shotgun (WGS) entry which is preliminary data.</text>
</comment>